<protein>
    <submittedName>
        <fullName evidence="2">Uncharacterized protein</fullName>
    </submittedName>
</protein>
<sequence length="85" mass="9685">ALQYRRQKSAAGQAPHKESHRPVQHVQTASESADENANGRSRKVDGITSSAHIIKSNNKRRRQKQPQQENKRVILQLEDNCQLTM</sequence>
<evidence type="ECO:0000313" key="2">
    <source>
        <dbReference type="EMBL" id="EEX71455.1"/>
    </source>
</evidence>
<dbReference type="AlphaFoldDB" id="C9LHD6"/>
<accession>C9LHD6</accession>
<evidence type="ECO:0000313" key="3">
    <source>
        <dbReference type="Proteomes" id="UP000003460"/>
    </source>
</evidence>
<comment type="caution">
    <text evidence="2">The sequence shown here is derived from an EMBL/GenBank/DDBJ whole genome shotgun (WGS) entry which is preliminary data.</text>
</comment>
<dbReference type="HOGENOM" id="CLU_2503211_0_0_10"/>
<organism evidence="2 3">
    <name type="scientific">Alloprevotella tannerae ATCC 51259</name>
    <dbReference type="NCBI Taxonomy" id="626522"/>
    <lineage>
        <taxon>Bacteria</taxon>
        <taxon>Pseudomonadati</taxon>
        <taxon>Bacteroidota</taxon>
        <taxon>Bacteroidia</taxon>
        <taxon>Bacteroidales</taxon>
        <taxon>Prevotellaceae</taxon>
        <taxon>Alloprevotella</taxon>
    </lineage>
</organism>
<keyword evidence="3" id="KW-1185">Reference proteome</keyword>
<reference evidence="2" key="1">
    <citation type="submission" date="2009-09" db="EMBL/GenBank/DDBJ databases">
        <authorList>
            <person name="Weinstock G."/>
            <person name="Sodergren E."/>
            <person name="Clifton S."/>
            <person name="Fulton L."/>
            <person name="Fulton B."/>
            <person name="Courtney L."/>
            <person name="Fronick C."/>
            <person name="Harrison M."/>
            <person name="Strong C."/>
            <person name="Farmer C."/>
            <person name="Delahaunty K."/>
            <person name="Markovic C."/>
            <person name="Hall O."/>
            <person name="Minx P."/>
            <person name="Tomlinson C."/>
            <person name="Mitreva M."/>
            <person name="Nelson J."/>
            <person name="Hou S."/>
            <person name="Wollam A."/>
            <person name="Pepin K.H."/>
            <person name="Johnson M."/>
            <person name="Bhonagiri V."/>
            <person name="Nash W.E."/>
            <person name="Warren W."/>
            <person name="Chinwalla A."/>
            <person name="Mardis E.R."/>
            <person name="Wilson R.K."/>
        </authorList>
    </citation>
    <scope>NUCLEOTIDE SEQUENCE [LARGE SCALE GENOMIC DNA]</scope>
    <source>
        <strain evidence="2">ATCC 51259</strain>
    </source>
</reference>
<gene>
    <name evidence="2" type="ORF">GCWU000325_01639</name>
</gene>
<feature type="region of interest" description="Disordered" evidence="1">
    <location>
        <begin position="1"/>
        <end position="73"/>
    </location>
</feature>
<name>C9LHD6_9BACT</name>
<dbReference type="Proteomes" id="UP000003460">
    <property type="component" value="Unassembled WGS sequence"/>
</dbReference>
<proteinExistence type="predicted"/>
<feature type="non-terminal residue" evidence="2">
    <location>
        <position position="1"/>
    </location>
</feature>
<evidence type="ECO:0000256" key="1">
    <source>
        <dbReference type="SAM" id="MobiDB-lite"/>
    </source>
</evidence>
<dbReference type="EMBL" id="ACIJ02000020">
    <property type="protein sequence ID" value="EEX71455.1"/>
    <property type="molecule type" value="Genomic_DNA"/>
</dbReference>